<keyword evidence="1" id="KW-0812">Transmembrane</keyword>
<dbReference type="Proteomes" id="UP000199595">
    <property type="component" value="Unassembled WGS sequence"/>
</dbReference>
<feature type="transmembrane region" description="Helical" evidence="1">
    <location>
        <begin position="96"/>
        <end position="114"/>
    </location>
</feature>
<proteinExistence type="predicted"/>
<evidence type="ECO:0008006" key="4">
    <source>
        <dbReference type="Google" id="ProtNLM"/>
    </source>
</evidence>
<keyword evidence="1" id="KW-1133">Transmembrane helix</keyword>
<organism evidence="2 3">
    <name type="scientific">Lutibacter oricola</name>
    <dbReference type="NCBI Taxonomy" id="762486"/>
    <lineage>
        <taxon>Bacteria</taxon>
        <taxon>Pseudomonadati</taxon>
        <taxon>Bacteroidota</taxon>
        <taxon>Flavobacteriia</taxon>
        <taxon>Flavobacteriales</taxon>
        <taxon>Flavobacteriaceae</taxon>
        <taxon>Lutibacter</taxon>
    </lineage>
</organism>
<evidence type="ECO:0000313" key="3">
    <source>
        <dbReference type="Proteomes" id="UP000199595"/>
    </source>
</evidence>
<dbReference type="InterPro" id="IPR021215">
    <property type="entry name" value="DUF2752"/>
</dbReference>
<sequence>MLVPVFGLAFLYFYINPSEVNFLPKCILYSTTGAYCPGCGSQRAAHHLLNLDFYKAAQQNILFIVGLFALLYYCFIEISNTFFNKHYTNKLKQQKTLVIILIVIILFFILRNLPFEPFNWLAPH</sequence>
<dbReference type="EMBL" id="FNNJ01000002">
    <property type="protein sequence ID" value="SDW78351.1"/>
    <property type="molecule type" value="Genomic_DNA"/>
</dbReference>
<dbReference type="Pfam" id="PF10825">
    <property type="entry name" value="DUF2752"/>
    <property type="match status" value="1"/>
</dbReference>
<keyword evidence="3" id="KW-1185">Reference proteome</keyword>
<evidence type="ECO:0000313" key="2">
    <source>
        <dbReference type="EMBL" id="SDW78351.1"/>
    </source>
</evidence>
<dbReference type="STRING" id="762486.SAMN05444411_102165"/>
<feature type="transmembrane region" description="Helical" evidence="1">
    <location>
        <begin position="56"/>
        <end position="75"/>
    </location>
</feature>
<accession>A0A1H2WCS9</accession>
<reference evidence="2 3" key="1">
    <citation type="submission" date="2016-10" db="EMBL/GenBank/DDBJ databases">
        <authorList>
            <person name="de Groot N.N."/>
        </authorList>
    </citation>
    <scope>NUCLEOTIDE SEQUENCE [LARGE SCALE GENOMIC DNA]</scope>
    <source>
        <strain evidence="2 3">DSM 24956</strain>
    </source>
</reference>
<keyword evidence="1" id="KW-0472">Membrane</keyword>
<name>A0A1H2WCS9_9FLAO</name>
<evidence type="ECO:0000256" key="1">
    <source>
        <dbReference type="SAM" id="Phobius"/>
    </source>
</evidence>
<gene>
    <name evidence="2" type="ORF">SAMN05444411_102165</name>
</gene>
<dbReference type="AlphaFoldDB" id="A0A1H2WCS9"/>
<protein>
    <recommendedName>
        <fullName evidence="4">DUF2752 domain-containing protein</fullName>
    </recommendedName>
</protein>